<gene>
    <name evidence="2" type="ORF">RRG08_040593</name>
</gene>
<name>A0AAE0YJT0_9GAST</name>
<reference evidence="2" key="1">
    <citation type="journal article" date="2023" name="G3 (Bethesda)">
        <title>A reference genome for the long-term kleptoplast-retaining sea slug Elysia crispata morphotype clarki.</title>
        <authorList>
            <person name="Eastman K.E."/>
            <person name="Pendleton A.L."/>
            <person name="Shaikh M.A."/>
            <person name="Suttiyut T."/>
            <person name="Ogas R."/>
            <person name="Tomko P."/>
            <person name="Gavelis G."/>
            <person name="Widhalm J.R."/>
            <person name="Wisecaver J.H."/>
        </authorList>
    </citation>
    <scope>NUCLEOTIDE SEQUENCE</scope>
    <source>
        <strain evidence="2">ECLA1</strain>
    </source>
</reference>
<proteinExistence type="predicted"/>
<comment type="caution">
    <text evidence="2">The sequence shown here is derived from an EMBL/GenBank/DDBJ whole genome shotgun (WGS) entry which is preliminary data.</text>
</comment>
<dbReference type="Proteomes" id="UP001283361">
    <property type="component" value="Unassembled WGS sequence"/>
</dbReference>
<sequence>MCRVTGSLGPDKNVGCPGRTGQTLPVKASAFRGNRKLSSSSGERTLRLRNCGYEKRACEWGLVINFKELVWLHRRRTSLLFVLFELNNIIIICETQSDRTVQLTRSSMRPKSPRHPPLARPAAHGESCLVTVSSKHSSLGRRVGMRLARQ</sequence>
<organism evidence="2 3">
    <name type="scientific">Elysia crispata</name>
    <name type="common">lettuce slug</name>
    <dbReference type="NCBI Taxonomy" id="231223"/>
    <lineage>
        <taxon>Eukaryota</taxon>
        <taxon>Metazoa</taxon>
        <taxon>Spiralia</taxon>
        <taxon>Lophotrochozoa</taxon>
        <taxon>Mollusca</taxon>
        <taxon>Gastropoda</taxon>
        <taxon>Heterobranchia</taxon>
        <taxon>Euthyneura</taxon>
        <taxon>Panpulmonata</taxon>
        <taxon>Sacoglossa</taxon>
        <taxon>Placobranchoidea</taxon>
        <taxon>Plakobranchidae</taxon>
        <taxon>Elysia</taxon>
    </lineage>
</organism>
<evidence type="ECO:0000313" key="2">
    <source>
        <dbReference type="EMBL" id="KAK3748112.1"/>
    </source>
</evidence>
<accession>A0AAE0YJT0</accession>
<feature type="region of interest" description="Disordered" evidence="1">
    <location>
        <begin position="104"/>
        <end position="124"/>
    </location>
</feature>
<evidence type="ECO:0000256" key="1">
    <source>
        <dbReference type="SAM" id="MobiDB-lite"/>
    </source>
</evidence>
<protein>
    <submittedName>
        <fullName evidence="2">Uncharacterized protein</fullName>
    </submittedName>
</protein>
<dbReference type="AlphaFoldDB" id="A0AAE0YJT0"/>
<evidence type="ECO:0000313" key="3">
    <source>
        <dbReference type="Proteomes" id="UP001283361"/>
    </source>
</evidence>
<dbReference type="EMBL" id="JAWDGP010006047">
    <property type="protein sequence ID" value="KAK3748112.1"/>
    <property type="molecule type" value="Genomic_DNA"/>
</dbReference>
<keyword evidence="3" id="KW-1185">Reference proteome</keyword>